<dbReference type="eggNOG" id="COG1055">
    <property type="taxonomic scope" value="Bacteria"/>
</dbReference>
<keyword evidence="6 8" id="KW-1133">Transmembrane helix</keyword>
<feature type="transmembrane region" description="Helical" evidence="8">
    <location>
        <begin position="310"/>
        <end position="332"/>
    </location>
</feature>
<evidence type="ECO:0000256" key="5">
    <source>
        <dbReference type="ARBA" id="ARBA00022692"/>
    </source>
</evidence>
<name>I5B3J6_9BACT</name>
<sequence length="405" mass="43783">MTALIIFLVSYLGIAMGRIPGLTVDRVGIAILGAIAMVAFGAVSPQEAVRCIDFPTLCLLYGLMIISAQLRLGGFYTAAAEKVLNFSDRPRLFLLVSMLLSAVLSALLANDIICFAMAPILAYSLKRAGLNPVPFLLGLAMSSNIGSASTLIGNPQNMLIGQVGRLSFQAFFLWAFIPSFISLVAAFGIIIIFYGQNLIVEKIEIMDENGLEWPQFDGWQTGKGIVAVTVLVGLYLTDIPRDLSTLTVAGSLLLSRKIKSREIMALVDWHLITLFCALFIIIHGITLANLPEQVLKFLSQKGFELTQPVFLTGVSVIVSNLFSNVPAVMLVIPCLSKTIPDPWYILALSSTFAGNLFLLGSIANLIVVEKALGHGVLISFKEHARIGIPVTILSLLVLVGWTFLI</sequence>
<keyword evidence="11" id="KW-1185">Reference proteome</keyword>
<reference evidence="10 11" key="1">
    <citation type="submission" date="2011-09" db="EMBL/GenBank/DDBJ databases">
        <authorList>
            <consortium name="US DOE Joint Genome Institute (JGI-PGF)"/>
            <person name="Lucas S."/>
            <person name="Han J."/>
            <person name="Lapidus A."/>
            <person name="Cheng J.-F."/>
            <person name="Goodwin L."/>
            <person name="Pitluck S."/>
            <person name="Peters L."/>
            <person name="Land M.L."/>
            <person name="Hauser L."/>
            <person name="Orellana R."/>
            <person name="Lovley D."/>
            <person name="Woyke T.J."/>
        </authorList>
    </citation>
    <scope>NUCLEOTIDE SEQUENCE [LARGE SCALE GENOMIC DNA]</scope>
    <source>
        <strain evidence="10 11">2ac9</strain>
    </source>
</reference>
<dbReference type="Proteomes" id="UP000005778">
    <property type="component" value="Chromosome"/>
</dbReference>
<dbReference type="PANTHER" id="PTHR43302:SF5">
    <property type="entry name" value="TRANSPORTER ARSB-RELATED"/>
    <property type="match status" value="1"/>
</dbReference>
<dbReference type="GO" id="GO:0005886">
    <property type="term" value="C:plasma membrane"/>
    <property type="evidence" value="ECO:0007669"/>
    <property type="project" value="UniProtKB-SubCell"/>
</dbReference>
<evidence type="ECO:0000256" key="3">
    <source>
        <dbReference type="ARBA" id="ARBA00022448"/>
    </source>
</evidence>
<dbReference type="RefSeq" id="WP_004073445.1">
    <property type="nucleotide sequence ID" value="NZ_CM001488.1"/>
</dbReference>
<feature type="domain" description="Citrate transporter-like" evidence="9">
    <location>
        <begin position="13"/>
        <end position="352"/>
    </location>
</feature>
<protein>
    <submittedName>
        <fullName evidence="10">Na+/H+ antiporter NhaD-like permease</fullName>
    </submittedName>
</protein>
<dbReference type="AlphaFoldDB" id="I5B3J6"/>
<feature type="transmembrane region" description="Helical" evidence="8">
    <location>
        <begin position="386"/>
        <end position="404"/>
    </location>
</feature>
<feature type="transmembrane region" description="Helical" evidence="8">
    <location>
        <begin position="172"/>
        <end position="194"/>
    </location>
</feature>
<reference evidence="10 11" key="2">
    <citation type="submission" date="2012-02" db="EMBL/GenBank/DDBJ databases">
        <title>Improved High-Quality Draft sequence of Desulfobacter postgatei 2ac9.</title>
        <authorList>
            <consortium name="US DOE Joint Genome Institute"/>
            <person name="Lucas S."/>
            <person name="Han J."/>
            <person name="Lapidus A."/>
            <person name="Cheng J.-F."/>
            <person name="Goodwin L."/>
            <person name="Pitluck S."/>
            <person name="Peters L."/>
            <person name="Ovchinnikova G."/>
            <person name="Held B."/>
            <person name="Detter J.C."/>
            <person name="Han C."/>
            <person name="Tapia R."/>
            <person name="Land M."/>
            <person name="Hauser L."/>
            <person name="Kyrpides N."/>
            <person name="Ivanova N."/>
            <person name="Pagani I."/>
            <person name="Orellana R."/>
            <person name="Lovley D."/>
            <person name="Woyke T."/>
        </authorList>
    </citation>
    <scope>NUCLEOTIDE SEQUENCE [LARGE SCALE GENOMIC DNA]</scope>
    <source>
        <strain evidence="10 11">2ac9</strain>
    </source>
</reference>
<dbReference type="InterPro" id="IPR000802">
    <property type="entry name" value="Arsenical_pump_ArsB"/>
</dbReference>
<dbReference type="PRINTS" id="PR00758">
    <property type="entry name" value="ARSENICPUMP"/>
</dbReference>
<feature type="transmembrane region" description="Helical" evidence="8">
    <location>
        <begin position="27"/>
        <end position="44"/>
    </location>
</feature>
<evidence type="ECO:0000256" key="8">
    <source>
        <dbReference type="SAM" id="Phobius"/>
    </source>
</evidence>
<evidence type="ECO:0000256" key="7">
    <source>
        <dbReference type="ARBA" id="ARBA00023136"/>
    </source>
</evidence>
<dbReference type="Pfam" id="PF03600">
    <property type="entry name" value="CitMHS"/>
    <property type="match status" value="1"/>
</dbReference>
<feature type="transmembrane region" description="Helical" evidence="8">
    <location>
        <begin position="92"/>
        <end position="121"/>
    </location>
</feature>
<comment type="subcellular location">
    <subcellularLocation>
        <location evidence="1">Cell membrane</location>
        <topology evidence="1">Multi-pass membrane protein</topology>
    </subcellularLocation>
</comment>
<keyword evidence="7 8" id="KW-0472">Membrane</keyword>
<feature type="transmembrane region" description="Helical" evidence="8">
    <location>
        <begin position="51"/>
        <end position="72"/>
    </location>
</feature>
<evidence type="ECO:0000313" key="11">
    <source>
        <dbReference type="Proteomes" id="UP000005778"/>
    </source>
</evidence>
<dbReference type="PANTHER" id="PTHR43302">
    <property type="entry name" value="TRANSPORTER ARSB-RELATED"/>
    <property type="match status" value="1"/>
</dbReference>
<evidence type="ECO:0000256" key="4">
    <source>
        <dbReference type="ARBA" id="ARBA00022475"/>
    </source>
</evidence>
<keyword evidence="3" id="KW-0813">Transport</keyword>
<dbReference type="STRING" id="879212.DespoDRAFT_02175"/>
<keyword evidence="4" id="KW-1003">Cell membrane</keyword>
<dbReference type="GO" id="GO:0015105">
    <property type="term" value="F:arsenite transmembrane transporter activity"/>
    <property type="evidence" value="ECO:0007669"/>
    <property type="project" value="InterPro"/>
</dbReference>
<gene>
    <name evidence="10" type="ORF">DespoDRAFT_02175</name>
</gene>
<keyword evidence="5 8" id="KW-0812">Transmembrane</keyword>
<evidence type="ECO:0000256" key="1">
    <source>
        <dbReference type="ARBA" id="ARBA00004651"/>
    </source>
</evidence>
<feature type="transmembrane region" description="Helical" evidence="8">
    <location>
        <begin position="133"/>
        <end position="152"/>
    </location>
</feature>
<dbReference type="InterPro" id="IPR004680">
    <property type="entry name" value="Cit_transptr-like_dom"/>
</dbReference>
<evidence type="ECO:0000256" key="2">
    <source>
        <dbReference type="ARBA" id="ARBA00009843"/>
    </source>
</evidence>
<dbReference type="OrthoDB" id="9765532at2"/>
<dbReference type="HOGENOM" id="CLU_011920_3_0_7"/>
<evidence type="ECO:0000259" key="9">
    <source>
        <dbReference type="Pfam" id="PF03600"/>
    </source>
</evidence>
<dbReference type="EMBL" id="CM001488">
    <property type="protein sequence ID" value="EIM64059.1"/>
    <property type="molecule type" value="Genomic_DNA"/>
</dbReference>
<evidence type="ECO:0000256" key="6">
    <source>
        <dbReference type="ARBA" id="ARBA00022989"/>
    </source>
</evidence>
<organism evidence="10 11">
    <name type="scientific">Desulfobacter postgatei 2ac9</name>
    <dbReference type="NCBI Taxonomy" id="879212"/>
    <lineage>
        <taxon>Bacteria</taxon>
        <taxon>Pseudomonadati</taxon>
        <taxon>Thermodesulfobacteriota</taxon>
        <taxon>Desulfobacteria</taxon>
        <taxon>Desulfobacterales</taxon>
        <taxon>Desulfobacteraceae</taxon>
        <taxon>Desulfobacter</taxon>
    </lineage>
</organism>
<feature type="transmembrane region" description="Helical" evidence="8">
    <location>
        <begin position="266"/>
        <end position="290"/>
    </location>
</feature>
<accession>I5B3J6</accession>
<comment type="similarity">
    <text evidence="2">Belongs to the CitM (TC 2.A.11) transporter family.</text>
</comment>
<proteinExistence type="inferred from homology"/>
<feature type="transmembrane region" description="Helical" evidence="8">
    <location>
        <begin position="344"/>
        <end position="366"/>
    </location>
</feature>
<evidence type="ECO:0000313" key="10">
    <source>
        <dbReference type="EMBL" id="EIM64059.1"/>
    </source>
</evidence>